<evidence type="ECO:0000313" key="1">
    <source>
        <dbReference type="EMBL" id="PNY80468.1"/>
    </source>
</evidence>
<dbReference type="SUPFAM" id="SSF141694">
    <property type="entry name" value="AF2212/PG0164-like"/>
    <property type="match status" value="1"/>
</dbReference>
<protein>
    <submittedName>
        <fullName evidence="1">DUF1905 domain-containing protein</fullName>
    </submittedName>
</protein>
<gene>
    <name evidence="1" type="ORF">CVO96_02980</name>
</gene>
<dbReference type="RefSeq" id="WP_103310171.1">
    <property type="nucleotide sequence ID" value="NZ_PPPD01000001.1"/>
</dbReference>
<comment type="caution">
    <text evidence="1">The sequence shown here is derived from an EMBL/GenBank/DDBJ whole genome shotgun (WGS) entry which is preliminary data.</text>
</comment>
<name>A0A2K3UVB4_9DEIO</name>
<keyword evidence="2" id="KW-1185">Reference proteome</keyword>
<accession>A0A2K3UVB4</accession>
<organism evidence="1 2">
    <name type="scientific">Deinococcus koreensis</name>
    <dbReference type="NCBI Taxonomy" id="2054903"/>
    <lineage>
        <taxon>Bacteria</taxon>
        <taxon>Thermotogati</taxon>
        <taxon>Deinococcota</taxon>
        <taxon>Deinococci</taxon>
        <taxon>Deinococcales</taxon>
        <taxon>Deinococcaceae</taxon>
        <taxon>Deinococcus</taxon>
    </lineage>
</organism>
<dbReference type="InterPro" id="IPR015018">
    <property type="entry name" value="DUF1905"/>
</dbReference>
<dbReference type="Gene3D" id="2.40.30.100">
    <property type="entry name" value="AF2212/PG0164-like"/>
    <property type="match status" value="1"/>
</dbReference>
<reference evidence="1 2" key="1">
    <citation type="submission" date="2018-01" db="EMBL/GenBank/DDBJ databases">
        <title>Deinococcus koreensis sp. nov., a radiation-resistant bacterium isolated from river water.</title>
        <authorList>
            <person name="Choi A."/>
        </authorList>
    </citation>
    <scope>NUCLEOTIDE SEQUENCE [LARGE SCALE GENOMIC DNA]</scope>
    <source>
        <strain evidence="1 2">SJW1-2</strain>
    </source>
</reference>
<dbReference type="Proteomes" id="UP000236379">
    <property type="component" value="Unassembled WGS sequence"/>
</dbReference>
<dbReference type="AlphaFoldDB" id="A0A2K3UVB4"/>
<dbReference type="Pfam" id="PF08922">
    <property type="entry name" value="DUF1905"/>
    <property type="match status" value="1"/>
</dbReference>
<dbReference type="OrthoDB" id="9808666at2"/>
<dbReference type="InterPro" id="IPR037079">
    <property type="entry name" value="AF2212/PG0164-like_sf"/>
</dbReference>
<evidence type="ECO:0000313" key="2">
    <source>
        <dbReference type="Proteomes" id="UP000236379"/>
    </source>
</evidence>
<sequence length="94" mass="10710">MTLEFSGPVWQWRGPAPFYFVTVPDEQSQAIKAAAKLLTYGWGMIPVTARIGETEWTTSMFEKDRRYVLPLKVMVRRAEGLDEDDTVTVQLDLG</sequence>
<proteinExistence type="predicted"/>
<dbReference type="EMBL" id="PPPD01000001">
    <property type="protein sequence ID" value="PNY80468.1"/>
    <property type="molecule type" value="Genomic_DNA"/>
</dbReference>